<proteinExistence type="predicted"/>
<reference evidence="1 2" key="2">
    <citation type="journal article" date="2022" name="Mol. Ecol. Resour.">
        <title>The genomes of chicory, endive, great burdock and yacon provide insights into Asteraceae paleo-polyploidization history and plant inulin production.</title>
        <authorList>
            <person name="Fan W."/>
            <person name="Wang S."/>
            <person name="Wang H."/>
            <person name="Wang A."/>
            <person name="Jiang F."/>
            <person name="Liu H."/>
            <person name="Zhao H."/>
            <person name="Xu D."/>
            <person name="Zhang Y."/>
        </authorList>
    </citation>
    <scope>NUCLEOTIDE SEQUENCE [LARGE SCALE GENOMIC DNA]</scope>
    <source>
        <strain evidence="2">cv. Punajuju</strain>
        <tissue evidence="1">Leaves</tissue>
    </source>
</reference>
<evidence type="ECO:0000313" key="2">
    <source>
        <dbReference type="Proteomes" id="UP001055811"/>
    </source>
</evidence>
<keyword evidence="2" id="KW-1185">Reference proteome</keyword>
<reference evidence="2" key="1">
    <citation type="journal article" date="2022" name="Mol. Ecol. Resour.">
        <title>The genomes of chicory, endive, great burdock and yacon provide insights into Asteraceae palaeo-polyploidization history and plant inulin production.</title>
        <authorList>
            <person name="Fan W."/>
            <person name="Wang S."/>
            <person name="Wang H."/>
            <person name="Wang A."/>
            <person name="Jiang F."/>
            <person name="Liu H."/>
            <person name="Zhao H."/>
            <person name="Xu D."/>
            <person name="Zhang Y."/>
        </authorList>
    </citation>
    <scope>NUCLEOTIDE SEQUENCE [LARGE SCALE GENOMIC DNA]</scope>
    <source>
        <strain evidence="2">cv. Punajuju</strain>
    </source>
</reference>
<name>A0ACB9BP30_CICIN</name>
<gene>
    <name evidence="1" type="ORF">L2E82_35554</name>
</gene>
<comment type="caution">
    <text evidence="1">The sequence shown here is derived from an EMBL/GenBank/DDBJ whole genome shotgun (WGS) entry which is preliminary data.</text>
</comment>
<protein>
    <submittedName>
        <fullName evidence="1">Uncharacterized protein</fullName>
    </submittedName>
</protein>
<organism evidence="1 2">
    <name type="scientific">Cichorium intybus</name>
    <name type="common">Chicory</name>
    <dbReference type="NCBI Taxonomy" id="13427"/>
    <lineage>
        <taxon>Eukaryota</taxon>
        <taxon>Viridiplantae</taxon>
        <taxon>Streptophyta</taxon>
        <taxon>Embryophyta</taxon>
        <taxon>Tracheophyta</taxon>
        <taxon>Spermatophyta</taxon>
        <taxon>Magnoliopsida</taxon>
        <taxon>eudicotyledons</taxon>
        <taxon>Gunneridae</taxon>
        <taxon>Pentapetalae</taxon>
        <taxon>asterids</taxon>
        <taxon>campanulids</taxon>
        <taxon>Asterales</taxon>
        <taxon>Asteraceae</taxon>
        <taxon>Cichorioideae</taxon>
        <taxon>Cichorieae</taxon>
        <taxon>Cichoriinae</taxon>
        <taxon>Cichorium</taxon>
    </lineage>
</organism>
<dbReference type="Proteomes" id="UP001055811">
    <property type="component" value="Linkage Group LG06"/>
</dbReference>
<sequence length="186" mass="20745">MVATRSYGRMNEMQFCFKVPCQVQWNQAETLGTTCVGGYGNMGPKMRTRSGQGSYAENPDPNARPPIPPRPPQAVDDGNSRGEANPRPLTLEAIQKLLHDSQVQTRQEMTRLLDERLGERSKSQNEDSEKSVAPEGTNPTQNSSQGDSSSKLQPQFKTKGVCTFKDFMSCRPKEFNGEMDSRITIR</sequence>
<dbReference type="EMBL" id="CM042014">
    <property type="protein sequence ID" value="KAI3723796.1"/>
    <property type="molecule type" value="Genomic_DNA"/>
</dbReference>
<accession>A0ACB9BP30</accession>
<evidence type="ECO:0000313" key="1">
    <source>
        <dbReference type="EMBL" id="KAI3723796.1"/>
    </source>
</evidence>